<dbReference type="Proteomes" id="UP000292052">
    <property type="component" value="Unassembled WGS sequence"/>
</dbReference>
<keyword evidence="1" id="KW-0812">Transmembrane</keyword>
<dbReference type="OrthoDB" id="413313at2759"/>
<name>A0A482W469_ASBVE</name>
<evidence type="ECO:0000313" key="3">
    <source>
        <dbReference type="Proteomes" id="UP000292052"/>
    </source>
</evidence>
<dbReference type="EMBL" id="QDEB01031006">
    <property type="protein sequence ID" value="RZC39846.1"/>
    <property type="molecule type" value="Genomic_DNA"/>
</dbReference>
<proteinExistence type="predicted"/>
<evidence type="ECO:0000313" key="2">
    <source>
        <dbReference type="EMBL" id="RZC39846.1"/>
    </source>
</evidence>
<protein>
    <submittedName>
        <fullName evidence="2">DUF229 domain containing protein</fullName>
    </submittedName>
</protein>
<reference evidence="2 3" key="1">
    <citation type="submission" date="2017-03" db="EMBL/GenBank/DDBJ databases">
        <title>Genome of the blue death feigning beetle - Asbolus verrucosus.</title>
        <authorList>
            <person name="Rider S.D."/>
        </authorList>
    </citation>
    <scope>NUCLEOTIDE SEQUENCE [LARGE SCALE GENOMIC DNA]</scope>
    <source>
        <strain evidence="2">Butters</strain>
        <tissue evidence="2">Head and leg muscle</tissue>
    </source>
</reference>
<dbReference type="SUPFAM" id="SSF53649">
    <property type="entry name" value="Alkaline phosphatase-like"/>
    <property type="match status" value="1"/>
</dbReference>
<dbReference type="Pfam" id="PF02995">
    <property type="entry name" value="DUF229"/>
    <property type="match status" value="1"/>
</dbReference>
<dbReference type="PANTHER" id="PTHR10974">
    <property type="entry name" value="FI08016P-RELATED"/>
    <property type="match status" value="1"/>
</dbReference>
<accession>A0A482W469</accession>
<gene>
    <name evidence="2" type="ORF">BDFB_006228</name>
</gene>
<dbReference type="InterPro" id="IPR004245">
    <property type="entry name" value="DUF229"/>
</dbReference>
<keyword evidence="3" id="KW-1185">Reference proteome</keyword>
<evidence type="ECO:0000256" key="1">
    <source>
        <dbReference type="SAM" id="Phobius"/>
    </source>
</evidence>
<sequence>MTSLTDSRSPSDGMETNDRRWRVSSLFWLVLICGALLFVVDVFQPQYSMMPTRLQSEDIVMDQRSLKGFLIKTPGCRIPYMDPFDHTVKKFIHKEKRPLCNNGTLPLVDSNLTSIFIVNSSLANYTHQDINALRCCYLPFYRAEPSGSEGDDKVTFATECVAFNGSADITEEFIKVTCDVEKTNVYTDFFSFVPIKSTERKVFERKPLNVLIVGLDAVSRVNFHRQMPMTVEYLKNIMAIELLGYNKVGDNTFPNLIPFLTGLSENELEKVCWEKDDKRFDKCPFVWKDYKAKGFLTSFGEDSSWMGLFNYMRKGFQKQPTDYMWGVFNRIAERQIGNSHNMNVMECMGSREIYKVFLNYITNFITTMDTEEASYFAFYWGAGLSHDYLNKPNQGDEDYYNFFKNIKENGHLDNTVMIVMSDHGIRWGDIRQTYQGRMEERLPFIFMVLPEWYKGQYQDAYNNLLKNTRRLTTPYDMHETLKDLLNPFNLTYDFLQSRYQAQQRGYSLFNEIPSNRTCEDAGIDSHWCTCQQSVQIDKNDTMVIEGANFAVEYMNHQLEGYGQCSNLTLYNISDARIMTHGDHILNGNEVRDYMIVLQTSPGDGIFEVTLRSSIGYNKTYQYEVMGTISRLNLYGKQSACITDFHLKLYCYCKSLL</sequence>
<feature type="transmembrane region" description="Helical" evidence="1">
    <location>
        <begin position="21"/>
        <end position="43"/>
    </location>
</feature>
<dbReference type="Gene3D" id="3.40.720.10">
    <property type="entry name" value="Alkaline Phosphatase, subunit A"/>
    <property type="match status" value="1"/>
</dbReference>
<dbReference type="FunFam" id="3.40.720.10:FF:000017">
    <property type="entry name" value="Predicted protein"/>
    <property type="match status" value="1"/>
</dbReference>
<dbReference type="PANTHER" id="PTHR10974:SF1">
    <property type="entry name" value="FI08016P-RELATED"/>
    <property type="match status" value="1"/>
</dbReference>
<dbReference type="CDD" id="cd16021">
    <property type="entry name" value="ALP_like"/>
    <property type="match status" value="1"/>
</dbReference>
<dbReference type="InterPro" id="IPR017850">
    <property type="entry name" value="Alkaline_phosphatase_core_sf"/>
</dbReference>
<organism evidence="2 3">
    <name type="scientific">Asbolus verrucosus</name>
    <name type="common">Desert ironclad beetle</name>
    <dbReference type="NCBI Taxonomy" id="1661398"/>
    <lineage>
        <taxon>Eukaryota</taxon>
        <taxon>Metazoa</taxon>
        <taxon>Ecdysozoa</taxon>
        <taxon>Arthropoda</taxon>
        <taxon>Hexapoda</taxon>
        <taxon>Insecta</taxon>
        <taxon>Pterygota</taxon>
        <taxon>Neoptera</taxon>
        <taxon>Endopterygota</taxon>
        <taxon>Coleoptera</taxon>
        <taxon>Polyphaga</taxon>
        <taxon>Cucujiformia</taxon>
        <taxon>Tenebrionidae</taxon>
        <taxon>Pimeliinae</taxon>
        <taxon>Asbolus</taxon>
    </lineage>
</organism>
<comment type="caution">
    <text evidence="2">The sequence shown here is derived from an EMBL/GenBank/DDBJ whole genome shotgun (WGS) entry which is preliminary data.</text>
</comment>
<keyword evidence="1" id="KW-1133">Transmembrane helix</keyword>
<dbReference type="GO" id="GO:0005615">
    <property type="term" value="C:extracellular space"/>
    <property type="evidence" value="ECO:0007669"/>
    <property type="project" value="TreeGrafter"/>
</dbReference>
<dbReference type="STRING" id="1661398.A0A482W469"/>
<keyword evidence="1" id="KW-0472">Membrane</keyword>
<dbReference type="AlphaFoldDB" id="A0A482W469"/>